<reference evidence="3 4" key="1">
    <citation type="submission" date="2020-05" db="EMBL/GenBank/DDBJ databases">
        <title>Identification and distribution of gene clusters putatively required for synthesis of sphingolipid metabolism inhibitors in phylogenetically diverse species of the filamentous fungus Fusarium.</title>
        <authorList>
            <person name="Kim H.-S."/>
            <person name="Busman M."/>
            <person name="Brown D.W."/>
            <person name="Divon H."/>
            <person name="Uhlig S."/>
            <person name="Proctor R.H."/>
        </authorList>
    </citation>
    <scope>NUCLEOTIDE SEQUENCE [LARGE SCALE GENOMIC DNA]</scope>
    <source>
        <strain evidence="3 4">NRRL 25211</strain>
    </source>
</reference>
<protein>
    <recommendedName>
        <fullName evidence="2">2EXR domain-containing protein</fullName>
    </recommendedName>
</protein>
<organism evidence="3 4">
    <name type="scientific">Fusarium pseudoanthophilum</name>
    <dbReference type="NCBI Taxonomy" id="48495"/>
    <lineage>
        <taxon>Eukaryota</taxon>
        <taxon>Fungi</taxon>
        <taxon>Dikarya</taxon>
        <taxon>Ascomycota</taxon>
        <taxon>Pezizomycotina</taxon>
        <taxon>Sordariomycetes</taxon>
        <taxon>Hypocreomycetidae</taxon>
        <taxon>Hypocreales</taxon>
        <taxon>Nectriaceae</taxon>
        <taxon>Fusarium</taxon>
        <taxon>Fusarium fujikuroi species complex</taxon>
    </lineage>
</organism>
<dbReference type="EMBL" id="JAAOAR010000187">
    <property type="protein sequence ID" value="KAF5597410.1"/>
    <property type="molecule type" value="Genomic_DNA"/>
</dbReference>
<evidence type="ECO:0000313" key="4">
    <source>
        <dbReference type="Proteomes" id="UP000544095"/>
    </source>
</evidence>
<feature type="region of interest" description="Disordered" evidence="1">
    <location>
        <begin position="59"/>
        <end position="89"/>
    </location>
</feature>
<dbReference type="Proteomes" id="UP000544095">
    <property type="component" value="Unassembled WGS sequence"/>
</dbReference>
<feature type="compositionally biased region" description="Basic and acidic residues" evidence="1">
    <location>
        <begin position="72"/>
        <end position="88"/>
    </location>
</feature>
<dbReference type="Pfam" id="PF20150">
    <property type="entry name" value="2EXR"/>
    <property type="match status" value="1"/>
</dbReference>
<keyword evidence="4" id="KW-1185">Reference proteome</keyword>
<dbReference type="InterPro" id="IPR045518">
    <property type="entry name" value="2EXR"/>
</dbReference>
<dbReference type="AlphaFoldDB" id="A0A8H5UU41"/>
<evidence type="ECO:0000313" key="3">
    <source>
        <dbReference type="EMBL" id="KAF5597410.1"/>
    </source>
</evidence>
<name>A0A8H5UU41_9HYPO</name>
<proteinExistence type="predicted"/>
<accession>A0A8H5UU41</accession>
<comment type="caution">
    <text evidence="3">The sequence shown here is derived from an EMBL/GenBank/DDBJ whole genome shotgun (WGS) entry which is preliminary data.</text>
</comment>
<evidence type="ECO:0000256" key="1">
    <source>
        <dbReference type="SAM" id="MobiDB-lite"/>
    </source>
</evidence>
<sequence length="555" mass="63486">MASIPKMPDRSFCDATEDAGAALRKAPLHRKYQVNKPTTKICPIAQPTHDLYLATRRTNTSRLAPDAPRLPTDSRHNIEGKKLEEKEGGASTVDELFNQTCEEMEAEAEKPEAENPGLGRVPTLSLPIIYSRVGRWPFLIRLVQTYTHTAITLITFQGKFQVIKQERGFDYSCTPKRTCSTASLNDAARILAVPPPPLRGPASFQRNQGNGRMGFRHARFSLGQGQGFANGNLQSRSASSIYMRFKELPRELRDRIWTLAIRDDNPGAHIFGQYVNGSRRVRSKDGWYVDLAEPSWRRYFESSNPYRSDENISTYLIDGGLWAACHESRCIMEKHFNQSKRQLAPRSLYDRRNSFSQQDLFKKASSGYLEGTPMERVTVFPLRDLFILQHEDLDEIDWNSIDYELALASLTEGFYGVNNIAIEYDRTWADESRQKDILYTFSQACVGVTYTLWFIDRSLKRKSQAPVFEEESETAWKINAFYASDRKFLEVEDVVGTLTDNWEYVGPVETNWYDHIYDSLEFVRELDAKLDEDKVTAGTEAEDHCVVKLLGWAPL</sequence>
<gene>
    <name evidence="3" type="ORF">FPANT_4098</name>
</gene>
<evidence type="ECO:0000259" key="2">
    <source>
        <dbReference type="Pfam" id="PF20150"/>
    </source>
</evidence>
<feature type="domain" description="2EXR" evidence="2">
    <location>
        <begin position="244"/>
        <end position="337"/>
    </location>
</feature>